<feature type="transmembrane region" description="Helical" evidence="12">
    <location>
        <begin position="118"/>
        <end position="136"/>
    </location>
</feature>
<dbReference type="PANTHER" id="PTHR39188:SF3">
    <property type="entry name" value="STAGE IV SPORULATION PROTEIN FB"/>
    <property type="match status" value="1"/>
</dbReference>
<feature type="transmembrane region" description="Helical" evidence="12">
    <location>
        <begin position="18"/>
        <end position="41"/>
    </location>
</feature>
<dbReference type="PANTHER" id="PTHR39188">
    <property type="entry name" value="MEMBRANE-ASSOCIATED ZINC METALLOPROTEASE M50B"/>
    <property type="match status" value="1"/>
</dbReference>
<comment type="cofactor">
    <cofactor evidence="1">
        <name>Zn(2+)</name>
        <dbReference type="ChEBI" id="CHEBI:29105"/>
    </cofactor>
</comment>
<organism evidence="14 15">
    <name type="scientific">Methanosarcina barkeri MS</name>
    <dbReference type="NCBI Taxonomy" id="1434108"/>
    <lineage>
        <taxon>Archaea</taxon>
        <taxon>Methanobacteriati</taxon>
        <taxon>Methanobacteriota</taxon>
        <taxon>Stenosarchaea group</taxon>
        <taxon>Methanomicrobia</taxon>
        <taxon>Methanosarcinales</taxon>
        <taxon>Methanosarcinaceae</taxon>
        <taxon>Methanosarcina</taxon>
    </lineage>
</organism>
<dbReference type="Pfam" id="PF02163">
    <property type="entry name" value="Peptidase_M50"/>
    <property type="match status" value="1"/>
</dbReference>
<evidence type="ECO:0000259" key="13">
    <source>
        <dbReference type="Pfam" id="PF02163"/>
    </source>
</evidence>
<keyword evidence="7" id="KW-0378">Hydrolase</keyword>
<dbReference type="InterPro" id="IPR008915">
    <property type="entry name" value="Peptidase_M50"/>
</dbReference>
<keyword evidence="9 12" id="KW-1133">Transmembrane helix</keyword>
<dbReference type="AlphaFoldDB" id="A0A0E3LNB0"/>
<dbReference type="Proteomes" id="UP000033033">
    <property type="component" value="Chromosome"/>
</dbReference>
<comment type="similarity">
    <text evidence="3">Belongs to the peptidase M50B family.</text>
</comment>
<dbReference type="RefSeq" id="WP_048155286.1">
    <property type="nucleotide sequence ID" value="NZ_CP009528.1"/>
</dbReference>
<dbReference type="HOGENOM" id="CLU_075029_0_0_2"/>
<evidence type="ECO:0000256" key="4">
    <source>
        <dbReference type="ARBA" id="ARBA00022670"/>
    </source>
</evidence>
<feature type="transmembrane region" description="Helical" evidence="12">
    <location>
        <begin position="148"/>
        <end position="167"/>
    </location>
</feature>
<dbReference type="KEGG" id="mby:MSBRM_1458"/>
<gene>
    <name evidence="14" type="ORF">MSBRM_1458</name>
</gene>
<feature type="transmembrane region" description="Helical" evidence="12">
    <location>
        <begin position="173"/>
        <end position="191"/>
    </location>
</feature>
<keyword evidence="8" id="KW-0862">Zinc</keyword>
<keyword evidence="6" id="KW-0479">Metal-binding</keyword>
<protein>
    <recommendedName>
        <fullName evidence="13">Peptidase M50 domain-containing protein</fullName>
    </recommendedName>
</protein>
<dbReference type="PATRIC" id="fig|1434108.4.peg.1824"/>
<evidence type="ECO:0000256" key="7">
    <source>
        <dbReference type="ARBA" id="ARBA00022801"/>
    </source>
</evidence>
<feature type="transmembrane region" description="Helical" evidence="12">
    <location>
        <begin position="212"/>
        <end position="230"/>
    </location>
</feature>
<sequence>METENDENLTKKLSIKKVLFNILFVSFTILVLGFVINYKYAVGYIFILVIHEFGHYITAKFLKVSIAFGGFTPVGAYIIHENPKNCKENALIAMGGPLFGGLLGLIYYIVYYVTGDNIFLVLTFTSIILNLGNLIPVSPLDGGQIAEAISPILCYIGFPFLIYLFTLSNRLKSKILLLFIMVAGIYQTYNFTIKYKTDSYYKLDKPIKIKFIIIYGMLILSLAISAIYLYNSFDFKDICHSIVRFK</sequence>
<comment type="subcellular location">
    <subcellularLocation>
        <location evidence="2">Membrane</location>
        <topology evidence="2">Multi-pass membrane protein</topology>
    </subcellularLocation>
</comment>
<name>A0A0E3LNB0_METBA</name>
<evidence type="ECO:0000256" key="5">
    <source>
        <dbReference type="ARBA" id="ARBA00022692"/>
    </source>
</evidence>
<proteinExistence type="inferred from homology"/>
<dbReference type="GeneID" id="24844708"/>
<keyword evidence="11 12" id="KW-0472">Membrane</keyword>
<evidence type="ECO:0000256" key="2">
    <source>
        <dbReference type="ARBA" id="ARBA00004141"/>
    </source>
</evidence>
<evidence type="ECO:0000256" key="1">
    <source>
        <dbReference type="ARBA" id="ARBA00001947"/>
    </source>
</evidence>
<evidence type="ECO:0000256" key="3">
    <source>
        <dbReference type="ARBA" id="ARBA00007931"/>
    </source>
</evidence>
<reference evidence="14 15" key="1">
    <citation type="submission" date="2014-07" db="EMBL/GenBank/DDBJ databases">
        <title>Methanogenic archaea and the global carbon cycle.</title>
        <authorList>
            <person name="Henriksen J.R."/>
            <person name="Luke J."/>
            <person name="Reinhart S."/>
            <person name="Benedict M.N."/>
            <person name="Youngblut N.D."/>
            <person name="Metcalf M.E."/>
            <person name="Whitaker R.J."/>
            <person name="Metcalf W.W."/>
        </authorList>
    </citation>
    <scope>NUCLEOTIDE SEQUENCE [LARGE SCALE GENOMIC DNA]</scope>
    <source>
        <strain evidence="14 15">MS</strain>
    </source>
</reference>
<evidence type="ECO:0000256" key="9">
    <source>
        <dbReference type="ARBA" id="ARBA00022989"/>
    </source>
</evidence>
<feature type="domain" description="Peptidase M50" evidence="13">
    <location>
        <begin position="41"/>
        <end position="112"/>
    </location>
</feature>
<keyword evidence="4" id="KW-0645">Protease</keyword>
<evidence type="ECO:0000256" key="11">
    <source>
        <dbReference type="ARBA" id="ARBA00023136"/>
    </source>
</evidence>
<evidence type="ECO:0000256" key="12">
    <source>
        <dbReference type="SAM" id="Phobius"/>
    </source>
</evidence>
<evidence type="ECO:0000256" key="8">
    <source>
        <dbReference type="ARBA" id="ARBA00022833"/>
    </source>
</evidence>
<dbReference type="STRING" id="1434108.MSBRM_1458"/>
<dbReference type="GO" id="GO:0046872">
    <property type="term" value="F:metal ion binding"/>
    <property type="evidence" value="ECO:0007669"/>
    <property type="project" value="UniProtKB-KW"/>
</dbReference>
<dbReference type="EMBL" id="CP009528">
    <property type="protein sequence ID" value="AKB54456.1"/>
    <property type="molecule type" value="Genomic_DNA"/>
</dbReference>
<evidence type="ECO:0000256" key="10">
    <source>
        <dbReference type="ARBA" id="ARBA00023049"/>
    </source>
</evidence>
<dbReference type="GO" id="GO:0008237">
    <property type="term" value="F:metallopeptidase activity"/>
    <property type="evidence" value="ECO:0007669"/>
    <property type="project" value="UniProtKB-KW"/>
</dbReference>
<feature type="transmembrane region" description="Helical" evidence="12">
    <location>
        <begin position="61"/>
        <end position="79"/>
    </location>
</feature>
<keyword evidence="10" id="KW-0482">Metalloprotease</keyword>
<keyword evidence="15" id="KW-1185">Reference proteome</keyword>
<evidence type="ECO:0000256" key="6">
    <source>
        <dbReference type="ARBA" id="ARBA00022723"/>
    </source>
</evidence>
<feature type="transmembrane region" description="Helical" evidence="12">
    <location>
        <begin position="91"/>
        <end position="112"/>
    </location>
</feature>
<evidence type="ECO:0000313" key="14">
    <source>
        <dbReference type="EMBL" id="AKB54456.1"/>
    </source>
</evidence>
<dbReference type="GO" id="GO:0016020">
    <property type="term" value="C:membrane"/>
    <property type="evidence" value="ECO:0007669"/>
    <property type="project" value="UniProtKB-SubCell"/>
</dbReference>
<accession>A0A0E3LNB0</accession>
<dbReference type="GO" id="GO:0006508">
    <property type="term" value="P:proteolysis"/>
    <property type="evidence" value="ECO:0007669"/>
    <property type="project" value="UniProtKB-KW"/>
</dbReference>
<keyword evidence="5 12" id="KW-0812">Transmembrane</keyword>
<evidence type="ECO:0000313" key="15">
    <source>
        <dbReference type="Proteomes" id="UP000033033"/>
    </source>
</evidence>